<accession>A0AC34Q0M4</accession>
<evidence type="ECO:0000313" key="1">
    <source>
        <dbReference type="Proteomes" id="UP000887576"/>
    </source>
</evidence>
<sequence>MYNETKLQDELAYMDEQMKNVKQKQYDWEKALNPFAKMDAILTMVQDIVDIKNKFINISDQCLNLYTFPMTNQS</sequence>
<organism evidence="1 2">
    <name type="scientific">Panagrolaimus sp. JU765</name>
    <dbReference type="NCBI Taxonomy" id="591449"/>
    <lineage>
        <taxon>Eukaryota</taxon>
        <taxon>Metazoa</taxon>
        <taxon>Ecdysozoa</taxon>
        <taxon>Nematoda</taxon>
        <taxon>Chromadorea</taxon>
        <taxon>Rhabditida</taxon>
        <taxon>Tylenchina</taxon>
        <taxon>Panagrolaimomorpha</taxon>
        <taxon>Panagrolaimoidea</taxon>
        <taxon>Panagrolaimidae</taxon>
        <taxon>Panagrolaimus</taxon>
    </lineage>
</organism>
<protein>
    <submittedName>
        <fullName evidence="2">Uncharacterized protein</fullName>
    </submittedName>
</protein>
<evidence type="ECO:0000313" key="2">
    <source>
        <dbReference type="WBParaSite" id="JU765_v2.g11827.t1"/>
    </source>
</evidence>
<proteinExistence type="predicted"/>
<reference evidence="2" key="1">
    <citation type="submission" date="2022-11" db="UniProtKB">
        <authorList>
            <consortium name="WormBaseParasite"/>
        </authorList>
    </citation>
    <scope>IDENTIFICATION</scope>
</reference>
<dbReference type="WBParaSite" id="JU765_v2.g11827.t1">
    <property type="protein sequence ID" value="JU765_v2.g11827.t1"/>
    <property type="gene ID" value="JU765_v2.g11827"/>
</dbReference>
<name>A0AC34Q0M4_9BILA</name>
<dbReference type="Proteomes" id="UP000887576">
    <property type="component" value="Unplaced"/>
</dbReference>